<reference evidence="2" key="1">
    <citation type="submission" date="2020-08" db="EMBL/GenBank/DDBJ databases">
        <title>Genome public.</title>
        <authorList>
            <person name="Liu C."/>
            <person name="Sun Q."/>
        </authorList>
    </citation>
    <scope>NUCLEOTIDE SEQUENCE</scope>
    <source>
        <strain evidence="2">NSJ-33</strain>
    </source>
</reference>
<comment type="caution">
    <text evidence="2">The sequence shown here is derived from an EMBL/GenBank/DDBJ whole genome shotgun (WGS) entry which is preliminary data.</text>
</comment>
<gene>
    <name evidence="2" type="ORF">H8710_09140</name>
</gene>
<evidence type="ECO:0000256" key="1">
    <source>
        <dbReference type="SAM" id="SignalP"/>
    </source>
</evidence>
<dbReference type="AlphaFoldDB" id="A0A926E6T8"/>
<feature type="chain" id="PRO_5038461250" description="Lipoprotein" evidence="1">
    <location>
        <begin position="21"/>
        <end position="197"/>
    </location>
</feature>
<dbReference type="Proteomes" id="UP000610760">
    <property type="component" value="Unassembled WGS sequence"/>
</dbReference>
<dbReference type="PROSITE" id="PS51257">
    <property type="entry name" value="PROKAR_LIPOPROTEIN"/>
    <property type="match status" value="1"/>
</dbReference>
<dbReference type="EMBL" id="JACRSV010000002">
    <property type="protein sequence ID" value="MBC8560231.1"/>
    <property type="molecule type" value="Genomic_DNA"/>
</dbReference>
<dbReference type="RefSeq" id="WP_249295209.1">
    <property type="nucleotide sequence ID" value="NZ_JACRSV010000002.1"/>
</dbReference>
<proteinExistence type="predicted"/>
<feature type="signal peptide" evidence="1">
    <location>
        <begin position="1"/>
        <end position="20"/>
    </location>
</feature>
<keyword evidence="3" id="KW-1185">Reference proteome</keyword>
<accession>A0A926E6T8</accession>
<keyword evidence="1" id="KW-0732">Signal</keyword>
<organism evidence="2 3">
    <name type="scientific">Fumia xinanensis</name>
    <dbReference type="NCBI Taxonomy" id="2763659"/>
    <lineage>
        <taxon>Bacteria</taxon>
        <taxon>Bacillati</taxon>
        <taxon>Bacillota</taxon>
        <taxon>Clostridia</taxon>
        <taxon>Eubacteriales</taxon>
        <taxon>Oscillospiraceae</taxon>
        <taxon>Fumia</taxon>
    </lineage>
</organism>
<evidence type="ECO:0008006" key="4">
    <source>
        <dbReference type="Google" id="ProtNLM"/>
    </source>
</evidence>
<evidence type="ECO:0000313" key="3">
    <source>
        <dbReference type="Proteomes" id="UP000610760"/>
    </source>
</evidence>
<sequence>MKKFLAACMAAVTMILMVSCGGDKFTPNVMTKADIGVIRVSDGEKITYGMKRIDAEKILGNTDAANMAYMSYDGGKIGVYYRLTDESGKQLTTDRQTVAGIVLTPDAAGFYETPRGLEPGQTTQEVLDLYGEYPGVQSELILSYQYDVARKKMITPQQNNPDRDMGLRDQVMVQFTLDGEKVISVSMMDRQMALLMN</sequence>
<name>A0A926E6T8_9FIRM</name>
<protein>
    <recommendedName>
        <fullName evidence="4">Lipoprotein</fullName>
    </recommendedName>
</protein>
<evidence type="ECO:0000313" key="2">
    <source>
        <dbReference type="EMBL" id="MBC8560231.1"/>
    </source>
</evidence>